<dbReference type="CDD" id="cd01298">
    <property type="entry name" value="ATZ_TRZ_like"/>
    <property type="match status" value="1"/>
</dbReference>
<evidence type="ECO:0000256" key="1">
    <source>
        <dbReference type="ARBA" id="ARBA00022801"/>
    </source>
</evidence>
<dbReference type="SUPFAM" id="SSF51556">
    <property type="entry name" value="Metallo-dependent hydrolases"/>
    <property type="match status" value="1"/>
</dbReference>
<dbReference type="Gene3D" id="2.30.40.10">
    <property type="entry name" value="Urease, subunit C, domain 1"/>
    <property type="match status" value="1"/>
</dbReference>
<keyword evidence="4" id="KW-1185">Reference proteome</keyword>
<dbReference type="Gene3D" id="3.20.20.140">
    <property type="entry name" value="Metal-dependent hydrolases"/>
    <property type="match status" value="1"/>
</dbReference>
<reference evidence="3 4" key="1">
    <citation type="submission" date="2018-07" db="EMBL/GenBank/DDBJ databases">
        <title>Anaerosacharophilus polymeroproducens gen. nov. sp. nov., an anaerobic bacterium isolated from salt field.</title>
        <authorList>
            <person name="Kim W."/>
            <person name="Yang S.-H."/>
            <person name="Oh J."/>
            <person name="Lee J.-H."/>
            <person name="Kwon K.K."/>
        </authorList>
    </citation>
    <scope>NUCLEOTIDE SEQUENCE [LARGE SCALE GENOMIC DNA]</scope>
    <source>
        <strain evidence="3 4">MCWD5</strain>
    </source>
</reference>
<comment type="caution">
    <text evidence="3">The sequence shown here is derived from an EMBL/GenBank/DDBJ whole genome shotgun (WGS) entry which is preliminary data.</text>
</comment>
<evidence type="ECO:0000259" key="2">
    <source>
        <dbReference type="Pfam" id="PF01979"/>
    </source>
</evidence>
<dbReference type="PANTHER" id="PTHR43794:SF11">
    <property type="entry name" value="AMIDOHYDROLASE-RELATED DOMAIN-CONTAINING PROTEIN"/>
    <property type="match status" value="1"/>
</dbReference>
<dbReference type="Proteomes" id="UP000255036">
    <property type="component" value="Unassembled WGS sequence"/>
</dbReference>
<organism evidence="3 4">
    <name type="scientific">Anaerosacchariphilus polymeriproducens</name>
    <dbReference type="NCBI Taxonomy" id="1812858"/>
    <lineage>
        <taxon>Bacteria</taxon>
        <taxon>Bacillati</taxon>
        <taxon>Bacillota</taxon>
        <taxon>Clostridia</taxon>
        <taxon>Lachnospirales</taxon>
        <taxon>Lachnospiraceae</taxon>
        <taxon>Anaerosacchariphilus</taxon>
    </lineage>
</organism>
<dbReference type="GO" id="GO:0016810">
    <property type="term" value="F:hydrolase activity, acting on carbon-nitrogen (but not peptide) bonds"/>
    <property type="evidence" value="ECO:0007669"/>
    <property type="project" value="InterPro"/>
</dbReference>
<dbReference type="InterPro" id="IPR011059">
    <property type="entry name" value="Metal-dep_hydrolase_composite"/>
</dbReference>
<proteinExistence type="predicted"/>
<keyword evidence="1 3" id="KW-0378">Hydrolase</keyword>
<protein>
    <submittedName>
        <fullName evidence="3">Amidohydrolase</fullName>
    </submittedName>
</protein>
<evidence type="ECO:0000313" key="4">
    <source>
        <dbReference type="Proteomes" id="UP000255036"/>
    </source>
</evidence>
<gene>
    <name evidence="3" type="ORF">DWV06_11280</name>
</gene>
<dbReference type="PANTHER" id="PTHR43794">
    <property type="entry name" value="AMINOHYDROLASE SSNA-RELATED"/>
    <property type="match status" value="1"/>
</dbReference>
<name>A0A371ATT1_9FIRM</name>
<dbReference type="InterPro" id="IPR006680">
    <property type="entry name" value="Amidohydro-rel"/>
</dbReference>
<sequence>MNIRFYNARILTMEDYLSIIEGEVWIKGNTIVHVGKIDFEKTKNIGMTDWHREIDVKGNLLMPGFKNAHTHSGMTFLRSYADDLPLAEWLTKQIFPAEAKLSKNDIYEFTILAITEYLTSGITANFDMYLEPNAITQAAVDVGFRTVQCGSLNDFSQSIEQMEEYYLKLNECHELSSYILGFHAEYTTSRKRLEQVASLAEKYRAPVFTHNSETKEEVEGCMERYQKTPTKLFEELGIYEYGGGGFHCVYLNDEDIEIFKKRKLSVVTNSGSNTKLASGIAPIQKLINHHINVAIGTDGPASNNCLDMFREMFLTTGLAKIKEKDASVVDANQVLYMATVGGAKAMGLKDCDVLKAGKKADIIMIDLKQPNMQPLNNITKNIVYSGSKINVKMTMVNGKILYEDFKFNIGRNLDEIYEKVELLKSRII</sequence>
<dbReference type="SUPFAM" id="SSF51338">
    <property type="entry name" value="Composite domain of metallo-dependent hydrolases"/>
    <property type="match status" value="1"/>
</dbReference>
<dbReference type="InterPro" id="IPR050287">
    <property type="entry name" value="MTA/SAH_deaminase"/>
</dbReference>
<dbReference type="EMBL" id="QRCT01000034">
    <property type="protein sequence ID" value="RDU22949.1"/>
    <property type="molecule type" value="Genomic_DNA"/>
</dbReference>
<dbReference type="InterPro" id="IPR032466">
    <property type="entry name" value="Metal_Hydrolase"/>
</dbReference>
<feature type="domain" description="Amidohydrolase-related" evidence="2">
    <location>
        <begin position="61"/>
        <end position="401"/>
    </location>
</feature>
<dbReference type="Pfam" id="PF01979">
    <property type="entry name" value="Amidohydro_1"/>
    <property type="match status" value="1"/>
</dbReference>
<dbReference type="OrthoDB" id="9807210at2"/>
<accession>A0A371ATT1</accession>
<evidence type="ECO:0000313" key="3">
    <source>
        <dbReference type="EMBL" id="RDU22949.1"/>
    </source>
</evidence>
<dbReference type="AlphaFoldDB" id="A0A371ATT1"/>
<dbReference type="RefSeq" id="WP_115482292.1">
    <property type="nucleotide sequence ID" value="NZ_QRCT01000034.1"/>
</dbReference>